<organism evidence="1">
    <name type="scientific">Cyprideis torosa</name>
    <dbReference type="NCBI Taxonomy" id="163714"/>
    <lineage>
        <taxon>Eukaryota</taxon>
        <taxon>Metazoa</taxon>
        <taxon>Ecdysozoa</taxon>
        <taxon>Arthropoda</taxon>
        <taxon>Crustacea</taxon>
        <taxon>Oligostraca</taxon>
        <taxon>Ostracoda</taxon>
        <taxon>Podocopa</taxon>
        <taxon>Podocopida</taxon>
        <taxon>Cytherocopina</taxon>
        <taxon>Cytheroidea</taxon>
        <taxon>Cytherideidae</taxon>
        <taxon>Cyprideis</taxon>
    </lineage>
</organism>
<name>A0A7R8WSZ9_9CRUS</name>
<dbReference type="OrthoDB" id="10047023at2759"/>
<dbReference type="GO" id="GO:0006269">
    <property type="term" value="P:DNA replication, synthesis of primer"/>
    <property type="evidence" value="ECO:0007669"/>
    <property type="project" value="InterPro"/>
</dbReference>
<dbReference type="Pfam" id="PF08275">
    <property type="entry name" value="DNAG_N"/>
    <property type="match status" value="1"/>
</dbReference>
<dbReference type="InterPro" id="IPR034151">
    <property type="entry name" value="TOPRIM_DnaG_bac"/>
</dbReference>
<evidence type="ECO:0000313" key="1">
    <source>
        <dbReference type="EMBL" id="CAD7237587.1"/>
    </source>
</evidence>
<protein>
    <submittedName>
        <fullName evidence="1">Uncharacterized protein</fullName>
    </submittedName>
</protein>
<dbReference type="SUPFAM" id="SSF56731">
    <property type="entry name" value="DNA primase core"/>
    <property type="match status" value="1"/>
</dbReference>
<dbReference type="Gene3D" id="3.40.1360.10">
    <property type="match status" value="1"/>
</dbReference>
<dbReference type="CDD" id="cd03364">
    <property type="entry name" value="TOPRIM_DnaG_primases"/>
    <property type="match status" value="1"/>
</dbReference>
<gene>
    <name evidence="1" type="ORF">CTOB1V02_LOCUS15402</name>
</gene>
<dbReference type="InterPro" id="IPR006171">
    <property type="entry name" value="TOPRIM_dom"/>
</dbReference>
<proteinExistence type="predicted"/>
<dbReference type="InterPro" id="IPR013264">
    <property type="entry name" value="DNAG_N"/>
</dbReference>
<sequence length="347" mass="38440">MGAARIDYDVSAVVKEKADIVAIVGESALQYLAERYNIELPKKSISKREQEQKKQKEAMFAVSKKVASIYSRSLLGEEYGEAARDYLANRGLSPACIKRFGLGYAPSKDVVGWNYLGAYLSRQECQVALQAGLLVKNERGGEYDRFRDRILFPIHDNRGRICGFGGRILGEGQPKYMNSPESLIFNKGSNLLGLYHLRDSLRKRRMAVVVEGNFDLLTMVDKGYDNVVAPLGTALTSDQVALLKRHVEEVVLLFDGDAAGVRASLRAAPLFLRHRMRAKVALLPTGEDPDTYVRTRGPEAMGDLIENAFELGEFVLDRLVAEHGMSLEGKSRIVEELVPLVDASASN</sequence>
<dbReference type="AlphaFoldDB" id="A0A7R8WSZ9"/>
<dbReference type="InterPro" id="IPR006295">
    <property type="entry name" value="DNA_primase_DnaG"/>
</dbReference>
<dbReference type="PANTHER" id="PTHR30313:SF2">
    <property type="entry name" value="DNA PRIMASE"/>
    <property type="match status" value="1"/>
</dbReference>
<dbReference type="InterPro" id="IPR050219">
    <property type="entry name" value="DnaG_primase"/>
</dbReference>
<dbReference type="EMBL" id="OB689593">
    <property type="protein sequence ID" value="CAD7237587.1"/>
    <property type="molecule type" value="Genomic_DNA"/>
</dbReference>
<dbReference type="PANTHER" id="PTHR30313">
    <property type="entry name" value="DNA PRIMASE"/>
    <property type="match status" value="1"/>
</dbReference>
<dbReference type="PROSITE" id="PS50880">
    <property type="entry name" value="TOPRIM"/>
    <property type="match status" value="1"/>
</dbReference>
<feature type="non-terminal residue" evidence="1">
    <location>
        <position position="1"/>
    </location>
</feature>
<dbReference type="NCBIfam" id="TIGR01391">
    <property type="entry name" value="dnaG"/>
    <property type="match status" value="1"/>
</dbReference>
<dbReference type="InterPro" id="IPR037068">
    <property type="entry name" value="DNA_primase_core_N_sf"/>
</dbReference>
<reference evidence="1" key="1">
    <citation type="submission" date="2020-11" db="EMBL/GenBank/DDBJ databases">
        <authorList>
            <person name="Tran Van P."/>
        </authorList>
    </citation>
    <scope>NUCLEOTIDE SEQUENCE</scope>
</reference>
<dbReference type="SMART" id="SM00493">
    <property type="entry name" value="TOPRIM"/>
    <property type="match status" value="1"/>
</dbReference>
<dbReference type="Pfam" id="PF13662">
    <property type="entry name" value="Toprim_4"/>
    <property type="match status" value="1"/>
</dbReference>
<dbReference type="Gene3D" id="3.90.980.10">
    <property type="entry name" value="DNA primase, catalytic core, N-terminal domain"/>
    <property type="match status" value="1"/>
</dbReference>
<accession>A0A7R8WSZ9</accession>
<dbReference type="GO" id="GO:0005737">
    <property type="term" value="C:cytoplasm"/>
    <property type="evidence" value="ECO:0007669"/>
    <property type="project" value="TreeGrafter"/>
</dbReference>